<evidence type="ECO:0000313" key="2">
    <source>
        <dbReference type="EMBL" id="TWU38757.1"/>
    </source>
</evidence>
<dbReference type="Proteomes" id="UP000315471">
    <property type="component" value="Unassembled WGS sequence"/>
</dbReference>
<feature type="compositionally biased region" description="Polar residues" evidence="1">
    <location>
        <begin position="9"/>
        <end position="19"/>
    </location>
</feature>
<sequence length="49" mass="5483">MRMGDGEQDSISSNNNQSPPLEVRKNRWFPGGNLSTGASLLTNHFHLDR</sequence>
<accession>A0A5C6DS89</accession>
<proteinExistence type="predicted"/>
<name>A0A5C6DS89_9BACT</name>
<evidence type="ECO:0000256" key="1">
    <source>
        <dbReference type="SAM" id="MobiDB-lite"/>
    </source>
</evidence>
<evidence type="ECO:0000313" key="3">
    <source>
        <dbReference type="Proteomes" id="UP000315471"/>
    </source>
</evidence>
<organism evidence="2 3">
    <name type="scientific">Novipirellula aureliae</name>
    <dbReference type="NCBI Taxonomy" id="2527966"/>
    <lineage>
        <taxon>Bacteria</taxon>
        <taxon>Pseudomonadati</taxon>
        <taxon>Planctomycetota</taxon>
        <taxon>Planctomycetia</taxon>
        <taxon>Pirellulales</taxon>
        <taxon>Pirellulaceae</taxon>
        <taxon>Novipirellula</taxon>
    </lineage>
</organism>
<dbReference type="AlphaFoldDB" id="A0A5C6DS89"/>
<dbReference type="EMBL" id="SJPY01000006">
    <property type="protein sequence ID" value="TWU38757.1"/>
    <property type="molecule type" value="Genomic_DNA"/>
</dbReference>
<reference evidence="2 3" key="1">
    <citation type="submission" date="2019-02" db="EMBL/GenBank/DDBJ databases">
        <title>Deep-cultivation of Planctomycetes and their phenomic and genomic characterization uncovers novel biology.</title>
        <authorList>
            <person name="Wiegand S."/>
            <person name="Jogler M."/>
            <person name="Boedeker C."/>
            <person name="Pinto D."/>
            <person name="Vollmers J."/>
            <person name="Rivas-Marin E."/>
            <person name="Kohn T."/>
            <person name="Peeters S.H."/>
            <person name="Heuer A."/>
            <person name="Rast P."/>
            <person name="Oberbeckmann S."/>
            <person name="Bunk B."/>
            <person name="Jeske O."/>
            <person name="Meyerdierks A."/>
            <person name="Storesund J.E."/>
            <person name="Kallscheuer N."/>
            <person name="Luecker S."/>
            <person name="Lage O.M."/>
            <person name="Pohl T."/>
            <person name="Merkel B.J."/>
            <person name="Hornburger P."/>
            <person name="Mueller R.-W."/>
            <person name="Bruemmer F."/>
            <person name="Labrenz M."/>
            <person name="Spormann A.M."/>
            <person name="Op Den Camp H."/>
            <person name="Overmann J."/>
            <person name="Amann R."/>
            <person name="Jetten M.S.M."/>
            <person name="Mascher T."/>
            <person name="Medema M.H."/>
            <person name="Devos D.P."/>
            <person name="Kaster A.-K."/>
            <person name="Ovreas L."/>
            <person name="Rohde M."/>
            <person name="Galperin M.Y."/>
            <person name="Jogler C."/>
        </authorList>
    </citation>
    <scope>NUCLEOTIDE SEQUENCE [LARGE SCALE GENOMIC DNA]</scope>
    <source>
        <strain evidence="2 3">Q31b</strain>
    </source>
</reference>
<feature type="compositionally biased region" description="Polar residues" evidence="1">
    <location>
        <begin position="33"/>
        <end position="42"/>
    </location>
</feature>
<feature type="region of interest" description="Disordered" evidence="1">
    <location>
        <begin position="1"/>
        <end position="49"/>
    </location>
</feature>
<gene>
    <name evidence="2" type="ORF">Q31b_38350</name>
</gene>
<comment type="caution">
    <text evidence="2">The sequence shown here is derived from an EMBL/GenBank/DDBJ whole genome shotgun (WGS) entry which is preliminary data.</text>
</comment>
<protein>
    <submittedName>
        <fullName evidence="2">Uncharacterized protein</fullName>
    </submittedName>
</protein>
<keyword evidence="3" id="KW-1185">Reference proteome</keyword>